<dbReference type="RefSeq" id="WP_220248332.1">
    <property type="nucleotide sequence ID" value="NZ_JAICCF010000001.1"/>
</dbReference>
<reference evidence="4 5" key="1">
    <citation type="submission" date="2021-08" db="EMBL/GenBank/DDBJ databases">
        <title>The genome sequence of Chitinophaga sp. B61.</title>
        <authorList>
            <person name="Zhang X."/>
        </authorList>
    </citation>
    <scope>NUCLEOTIDE SEQUENCE [LARGE SCALE GENOMIC DNA]</scope>
    <source>
        <strain evidence="4 5">B61</strain>
    </source>
</reference>
<organism evidence="4 5">
    <name type="scientific">Chitinophaga rhizophila</name>
    <dbReference type="NCBI Taxonomy" id="2866212"/>
    <lineage>
        <taxon>Bacteria</taxon>
        <taxon>Pseudomonadati</taxon>
        <taxon>Bacteroidota</taxon>
        <taxon>Chitinophagia</taxon>
        <taxon>Chitinophagales</taxon>
        <taxon>Chitinophagaceae</taxon>
        <taxon>Chitinophaga</taxon>
    </lineage>
</organism>
<dbReference type="InterPro" id="IPR008756">
    <property type="entry name" value="Peptidase_M56"/>
</dbReference>
<feature type="region of interest" description="Disordered" evidence="1">
    <location>
        <begin position="312"/>
        <end position="341"/>
    </location>
</feature>
<keyword evidence="2" id="KW-0812">Transmembrane</keyword>
<evidence type="ECO:0000259" key="3">
    <source>
        <dbReference type="Pfam" id="PF05569"/>
    </source>
</evidence>
<feature type="transmembrane region" description="Helical" evidence="2">
    <location>
        <begin position="88"/>
        <end position="109"/>
    </location>
</feature>
<dbReference type="PANTHER" id="PTHR34978">
    <property type="entry name" value="POSSIBLE SENSOR-TRANSDUCER PROTEIN BLAR"/>
    <property type="match status" value="1"/>
</dbReference>
<proteinExistence type="predicted"/>
<comment type="caution">
    <text evidence="4">The sequence shown here is derived from an EMBL/GenBank/DDBJ whole genome shotgun (WGS) entry which is preliminary data.</text>
</comment>
<feature type="transmembrane region" description="Helical" evidence="2">
    <location>
        <begin position="259"/>
        <end position="278"/>
    </location>
</feature>
<feature type="domain" description="Peptidase M56" evidence="3">
    <location>
        <begin position="149"/>
        <end position="249"/>
    </location>
</feature>
<dbReference type="CDD" id="cd07341">
    <property type="entry name" value="M56_BlaR1_MecR1_like"/>
    <property type="match status" value="1"/>
</dbReference>
<keyword evidence="2" id="KW-0472">Membrane</keyword>
<evidence type="ECO:0000256" key="2">
    <source>
        <dbReference type="SAM" id="Phobius"/>
    </source>
</evidence>
<name>A0ABS7G8I7_9BACT</name>
<feature type="transmembrane region" description="Helical" evidence="2">
    <location>
        <begin position="6"/>
        <end position="23"/>
    </location>
</feature>
<evidence type="ECO:0000313" key="4">
    <source>
        <dbReference type="EMBL" id="MBW8683099.1"/>
    </source>
</evidence>
<keyword evidence="5" id="KW-1185">Reference proteome</keyword>
<evidence type="ECO:0000256" key="1">
    <source>
        <dbReference type="SAM" id="MobiDB-lite"/>
    </source>
</evidence>
<dbReference type="Pfam" id="PF05569">
    <property type="entry name" value="Peptidase_M56"/>
    <property type="match status" value="1"/>
</dbReference>
<evidence type="ECO:0000313" key="5">
    <source>
        <dbReference type="Proteomes" id="UP000812961"/>
    </source>
</evidence>
<dbReference type="EMBL" id="JAICCF010000001">
    <property type="protein sequence ID" value="MBW8683099.1"/>
    <property type="molecule type" value="Genomic_DNA"/>
</dbReference>
<sequence>MLIYLLKANIILVLFYLAYRFGLRRLTFYTLNRFFLIAAIICAAAGPLIDPSVFIQHHHGLNAVAETLPDLSMFRRSEKPLINQVLEYIFWGGVWVMGTRLLIQLLSLLKLHKNTTKRIYGNERLRVTARRVNPFSFMRNIYINPSLHSPEELISIIRHEQVHVRQWHTLDVLLGELTRIFYWFNPGAWLMSIAIRENLEFITDRCVLQQGMDAKAYQYSLIKVSGIPYATAIANNFNFSHLKQRIMMMNKKRSSRYQLVRYAVLGAIIGIAVLSLNFTRAAVKAETSARHITALVLPYDTVKPAPVIFTAPPPPPPAPPAPAPAARQMKGKPVPPPPPPQPIVEEIRMEPVTTPMPASALGALVEDMEERPLPGGGVAIRKANPEVKMRPVFYVDDVHYGLEAPANLNTNDISSVNVLKGETAVKLYGSEAKDGAVLIYTKAYIGDASIRTTQSVKTVTTVDGVKIQTTGTNASAKTAEQTSQNKAQ</sequence>
<dbReference type="PANTHER" id="PTHR34978:SF3">
    <property type="entry name" value="SLR0241 PROTEIN"/>
    <property type="match status" value="1"/>
</dbReference>
<accession>A0ABS7G8I7</accession>
<dbReference type="Gene3D" id="2.170.130.10">
    <property type="entry name" value="TonB-dependent receptor, plug domain"/>
    <property type="match status" value="1"/>
</dbReference>
<feature type="transmembrane region" description="Helical" evidence="2">
    <location>
        <begin position="30"/>
        <end position="49"/>
    </location>
</feature>
<dbReference type="SUPFAM" id="SSF56935">
    <property type="entry name" value="Porins"/>
    <property type="match status" value="1"/>
</dbReference>
<keyword evidence="2" id="KW-1133">Transmembrane helix</keyword>
<gene>
    <name evidence="4" type="ORF">K1Y79_02020</name>
</gene>
<dbReference type="Proteomes" id="UP000812961">
    <property type="component" value="Unassembled WGS sequence"/>
</dbReference>
<protein>
    <submittedName>
        <fullName evidence="4">M56 family metallopeptidase</fullName>
    </submittedName>
</protein>
<feature type="compositionally biased region" description="Pro residues" evidence="1">
    <location>
        <begin position="312"/>
        <end position="323"/>
    </location>
</feature>
<dbReference type="InterPro" id="IPR052173">
    <property type="entry name" value="Beta-lactam_resp_regulator"/>
</dbReference>
<dbReference type="InterPro" id="IPR037066">
    <property type="entry name" value="Plug_dom_sf"/>
</dbReference>